<dbReference type="AlphaFoldDB" id="M1XRG3"/>
<dbReference type="InterPro" id="IPR023378">
    <property type="entry name" value="YheA/YmcA-like_dom_sf"/>
</dbReference>
<name>M1XRG3_NATM8</name>
<reference evidence="1 2" key="1">
    <citation type="journal article" date="2013" name="Genome Announc.">
        <title>Genome of the haloarchaeon Natronomonas moolapensis, a neutrophilic member of a previously haloalkaliphilic genus.</title>
        <authorList>
            <person name="Dyall-Smith M.L."/>
            <person name="Pfeiffer F."/>
            <person name="Oberwinkler T."/>
            <person name="Klee K."/>
            <person name="Rampp M."/>
            <person name="Palm P."/>
            <person name="Gross K."/>
            <person name="Schuster S.C."/>
            <person name="Oesterhelt D."/>
        </authorList>
    </citation>
    <scope>NUCLEOTIDE SEQUENCE [LARGE SCALE GENOMIC DNA]</scope>
    <source>
        <strain evidence="2">DSM 18674 / JCM 14361 / 8.8.11</strain>
    </source>
</reference>
<dbReference type="OrthoDB" id="211540at2157"/>
<organism evidence="1 2">
    <name type="scientific">Natronomonas moolapensis (strain DSM 18674 / CECT 7526 / JCM 14361 / 8.8.11)</name>
    <dbReference type="NCBI Taxonomy" id="268739"/>
    <lineage>
        <taxon>Archaea</taxon>
        <taxon>Methanobacteriati</taxon>
        <taxon>Methanobacteriota</taxon>
        <taxon>Stenosarchaea group</taxon>
        <taxon>Halobacteria</taxon>
        <taxon>Halobacteriales</taxon>
        <taxon>Natronomonadaceae</taxon>
        <taxon>Natronomonas</taxon>
    </lineage>
</organism>
<dbReference type="InterPro" id="IPR010368">
    <property type="entry name" value="Com_YlbF"/>
</dbReference>
<dbReference type="GeneID" id="14652472"/>
<accession>M1XRG3</accession>
<sequence>MSIETTPDARATELAEELGEAITELPAYEAFLEAKAAVTDDEALQQEMEAFERLREEFLMAREAGTATNDDLLELQAAQEELHDKPKMSAYLEAKSDIELRLQELDHIISEPLAVEFGETAGGCCQD</sequence>
<dbReference type="KEGG" id="nmo:Nmlp_2694"/>
<protein>
    <submittedName>
        <fullName evidence="1">DUF964 family protein</fullName>
    </submittedName>
</protein>
<dbReference type="STRING" id="268739.Nmlp_2694"/>
<dbReference type="Pfam" id="PF06133">
    <property type="entry name" value="Com_YlbF"/>
    <property type="match status" value="1"/>
</dbReference>
<gene>
    <name evidence="1" type="ordered locus">Nmlp_2694</name>
</gene>
<evidence type="ECO:0000313" key="2">
    <source>
        <dbReference type="Proteomes" id="UP000011867"/>
    </source>
</evidence>
<dbReference type="Proteomes" id="UP000011867">
    <property type="component" value="Chromosome"/>
</dbReference>
<dbReference type="eggNOG" id="arCOG04404">
    <property type="taxonomic scope" value="Archaea"/>
</dbReference>
<keyword evidence="2" id="KW-1185">Reference proteome</keyword>
<dbReference type="HOGENOM" id="CLU_2010031_0_0_2"/>
<evidence type="ECO:0000313" key="1">
    <source>
        <dbReference type="EMBL" id="CCQ36848.1"/>
    </source>
</evidence>
<proteinExistence type="predicted"/>
<dbReference type="Gene3D" id="1.20.1500.10">
    <property type="entry name" value="YheA/YmcA-like"/>
    <property type="match status" value="1"/>
</dbReference>
<dbReference type="RefSeq" id="WP_015409615.1">
    <property type="nucleotide sequence ID" value="NC_020388.1"/>
</dbReference>
<dbReference type="EMBL" id="HF582854">
    <property type="protein sequence ID" value="CCQ36848.1"/>
    <property type="molecule type" value="Genomic_DNA"/>
</dbReference>
<dbReference type="SUPFAM" id="SSF158622">
    <property type="entry name" value="YheA/YmcA-like"/>
    <property type="match status" value="1"/>
</dbReference>